<evidence type="ECO:0000256" key="3">
    <source>
        <dbReference type="SAM" id="MobiDB-lite"/>
    </source>
</evidence>
<reference evidence="5 6" key="1">
    <citation type="submission" date="2023-05" db="EMBL/GenBank/DDBJ databases">
        <title>A 100% complete, gapless, phased diploid assembly of the Scenedesmus obliquus UTEX 3031 genome.</title>
        <authorList>
            <person name="Biondi T.C."/>
            <person name="Hanschen E.R."/>
            <person name="Kwon T."/>
            <person name="Eng W."/>
            <person name="Kruse C.P.S."/>
            <person name="Koehler S.I."/>
            <person name="Kunde Y."/>
            <person name="Gleasner C.D."/>
            <person name="You Mak K.T."/>
            <person name="Polle J."/>
            <person name="Hovde B.T."/>
            <person name="Starkenburg S.R."/>
        </authorList>
    </citation>
    <scope>NUCLEOTIDE SEQUENCE [LARGE SCALE GENOMIC DNA]</scope>
    <source>
        <strain evidence="5 6">DOE0152z</strain>
    </source>
</reference>
<dbReference type="InterPro" id="IPR029058">
    <property type="entry name" value="AB_hydrolase_fold"/>
</dbReference>
<gene>
    <name evidence="5" type="ORF">OEZ85_007659</name>
</gene>
<dbReference type="EMBL" id="CP126208">
    <property type="protein sequence ID" value="WIA08210.1"/>
    <property type="molecule type" value="Genomic_DNA"/>
</dbReference>
<evidence type="ECO:0000259" key="4">
    <source>
        <dbReference type="Pfam" id="PF00561"/>
    </source>
</evidence>
<dbReference type="InterPro" id="IPR000073">
    <property type="entry name" value="AB_hydrolase_1"/>
</dbReference>
<keyword evidence="2" id="KW-0443">Lipid metabolism</keyword>
<name>A0ABY8TGV3_TETOB</name>
<feature type="region of interest" description="Disordered" evidence="3">
    <location>
        <begin position="90"/>
        <end position="122"/>
    </location>
</feature>
<dbReference type="Gene3D" id="3.40.50.1820">
    <property type="entry name" value="alpha/beta hydrolase"/>
    <property type="match status" value="1"/>
</dbReference>
<proteinExistence type="predicted"/>
<protein>
    <recommendedName>
        <fullName evidence="4">AB hydrolase-1 domain-containing protein</fullName>
    </recommendedName>
</protein>
<dbReference type="Proteomes" id="UP001244341">
    <property type="component" value="Chromosome 1b"/>
</dbReference>
<dbReference type="SUPFAM" id="SSF53474">
    <property type="entry name" value="alpha/beta-Hydrolases"/>
    <property type="match status" value="1"/>
</dbReference>
<evidence type="ECO:0000256" key="1">
    <source>
        <dbReference type="ARBA" id="ARBA00022963"/>
    </source>
</evidence>
<feature type="compositionally biased region" description="Low complexity" evidence="3">
    <location>
        <begin position="23"/>
        <end position="43"/>
    </location>
</feature>
<feature type="region of interest" description="Disordered" evidence="3">
    <location>
        <begin position="1"/>
        <end position="47"/>
    </location>
</feature>
<feature type="domain" description="AB hydrolase-1" evidence="4">
    <location>
        <begin position="185"/>
        <end position="308"/>
    </location>
</feature>
<organism evidence="5 6">
    <name type="scientific">Tetradesmus obliquus</name>
    <name type="common">Green alga</name>
    <name type="synonym">Acutodesmus obliquus</name>
    <dbReference type="NCBI Taxonomy" id="3088"/>
    <lineage>
        <taxon>Eukaryota</taxon>
        <taxon>Viridiplantae</taxon>
        <taxon>Chlorophyta</taxon>
        <taxon>core chlorophytes</taxon>
        <taxon>Chlorophyceae</taxon>
        <taxon>CS clade</taxon>
        <taxon>Sphaeropleales</taxon>
        <taxon>Scenedesmaceae</taxon>
        <taxon>Tetradesmus</taxon>
    </lineage>
</organism>
<evidence type="ECO:0000313" key="5">
    <source>
        <dbReference type="EMBL" id="WIA08210.1"/>
    </source>
</evidence>
<dbReference type="PANTHER" id="PTHR11005">
    <property type="entry name" value="LYSOSOMAL ACID LIPASE-RELATED"/>
    <property type="match status" value="1"/>
</dbReference>
<evidence type="ECO:0000313" key="6">
    <source>
        <dbReference type="Proteomes" id="UP001244341"/>
    </source>
</evidence>
<accession>A0ABY8TGV3</accession>
<keyword evidence="6" id="KW-1185">Reference proteome</keyword>
<evidence type="ECO:0000256" key="2">
    <source>
        <dbReference type="ARBA" id="ARBA00023098"/>
    </source>
</evidence>
<dbReference type="Pfam" id="PF00561">
    <property type="entry name" value="Abhydrolase_1"/>
    <property type="match status" value="1"/>
</dbReference>
<keyword evidence="1" id="KW-0442">Lipid degradation</keyword>
<sequence>MLGISGAVRPIDGQTDGLSIPAGSTGSSRSSSSSSSGSSTEGGVLRQQLGISGDLRSYLEQVFKNAPDALLKIGQAGQQEDQLGWFGTTTSDAEQQQQQQQVRAMDGYPGSSSAANRSATDDPEVLNAQYEATLPQYKSRIYDQVAARGYPLERHAAVTTDGYELVLHRIPHGKDKNNQPGVKKPVVFLQHGVTLASDCFTVFGANESLAYILADAGYDVWMGNTRGNTYSRRTTKGLFPYQAEFWYFSMDEMALHDVPAMVDYALQHTGAIQLAYVGHSQGATLGLMLCASRPEYCQKMSVMVLMGPVVFVDYMQSSFLKVFTNEINQPWRVSGEFLPNRLVGPVYQSLCSHWPMDEVCVAAISFVSFGPSMHVGAAEYLTLSGSWPSSAGSRNLVHWGQMYKSPELELRRFDLGIACNVTTWHPLRGFEPKPFRETCNAAAYGSREPPAYDLSRVSAPVVILAGNMDVMAAPDDIAEQARRLGPAVKRTIAYPDYTHMDFVWDRNSKVPADLMAVLQEYSPGS</sequence>